<evidence type="ECO:0000256" key="1">
    <source>
        <dbReference type="ARBA" id="ARBA00022679"/>
    </source>
</evidence>
<dbReference type="InterPro" id="IPR011009">
    <property type="entry name" value="Kinase-like_dom_sf"/>
</dbReference>
<dbReference type="STRING" id="1504633.A0A2T7D155"/>
<dbReference type="CDD" id="cd14066">
    <property type="entry name" value="STKc_IRAK"/>
    <property type="match status" value="1"/>
</dbReference>
<dbReference type="PROSITE" id="PS00108">
    <property type="entry name" value="PROTEIN_KINASE_ST"/>
    <property type="match status" value="1"/>
</dbReference>
<dbReference type="Gene3D" id="1.10.510.10">
    <property type="entry name" value="Transferase(Phosphotransferase) domain 1"/>
    <property type="match status" value="1"/>
</dbReference>
<keyword evidence="5" id="KW-0812">Transmembrane</keyword>
<evidence type="ECO:0000313" key="7">
    <source>
        <dbReference type="EMBL" id="PUZ49291.1"/>
    </source>
</evidence>
<reference evidence="7 8" key="1">
    <citation type="submission" date="2018-04" db="EMBL/GenBank/DDBJ databases">
        <title>WGS assembly of Panicum hallii var. hallii HAL2.</title>
        <authorList>
            <person name="Lovell J."/>
            <person name="Jenkins J."/>
            <person name="Lowry D."/>
            <person name="Mamidi S."/>
            <person name="Sreedasyam A."/>
            <person name="Weng X."/>
            <person name="Barry K."/>
            <person name="Bonette J."/>
            <person name="Campitelli B."/>
            <person name="Daum C."/>
            <person name="Gordon S."/>
            <person name="Gould B."/>
            <person name="Lipzen A."/>
            <person name="MacQueen A."/>
            <person name="Palacio-Mejia J."/>
            <person name="Plott C."/>
            <person name="Shakirov E."/>
            <person name="Shu S."/>
            <person name="Yoshinaga Y."/>
            <person name="Zane M."/>
            <person name="Rokhsar D."/>
            <person name="Grimwood J."/>
            <person name="Schmutz J."/>
            <person name="Juenger T."/>
        </authorList>
    </citation>
    <scope>NUCLEOTIDE SEQUENCE [LARGE SCALE GENOMIC DNA]</scope>
    <source>
        <strain evidence="8">cv. HAL2</strain>
    </source>
</reference>
<dbReference type="Gene3D" id="3.30.200.20">
    <property type="entry name" value="Phosphorylase Kinase, domain 1"/>
    <property type="match status" value="1"/>
</dbReference>
<dbReference type="InterPro" id="IPR000719">
    <property type="entry name" value="Prot_kinase_dom"/>
</dbReference>
<dbReference type="PROSITE" id="PS50011">
    <property type="entry name" value="PROTEIN_KINASE_DOM"/>
    <property type="match status" value="1"/>
</dbReference>
<dbReference type="Proteomes" id="UP000244336">
    <property type="component" value="Chromosome 7"/>
</dbReference>
<dbReference type="Pfam" id="PF07714">
    <property type="entry name" value="PK_Tyr_Ser-Thr"/>
    <property type="match status" value="1"/>
</dbReference>
<dbReference type="EMBL" id="CM009755">
    <property type="protein sequence ID" value="PUZ49291.1"/>
    <property type="molecule type" value="Genomic_DNA"/>
</dbReference>
<dbReference type="GO" id="GO:0005524">
    <property type="term" value="F:ATP binding"/>
    <property type="evidence" value="ECO:0007669"/>
    <property type="project" value="UniProtKB-KW"/>
</dbReference>
<feature type="transmembrane region" description="Helical" evidence="5">
    <location>
        <begin position="12"/>
        <end position="32"/>
    </location>
</feature>
<evidence type="ECO:0000256" key="2">
    <source>
        <dbReference type="ARBA" id="ARBA00022741"/>
    </source>
</evidence>
<dbReference type="AlphaFoldDB" id="A0A2T7D155"/>
<evidence type="ECO:0000256" key="5">
    <source>
        <dbReference type="SAM" id="Phobius"/>
    </source>
</evidence>
<keyword evidence="5" id="KW-0472">Membrane</keyword>
<dbReference type="InterPro" id="IPR001245">
    <property type="entry name" value="Ser-Thr/Tyr_kinase_cat_dom"/>
</dbReference>
<dbReference type="OrthoDB" id="4062651at2759"/>
<accession>A0A2T7D155</accession>
<dbReference type="Gramene" id="PUZ49291">
    <property type="protein sequence ID" value="PUZ49291"/>
    <property type="gene ID" value="GQ55_7G314700"/>
</dbReference>
<name>A0A2T7D155_9POAL</name>
<dbReference type="FunFam" id="3.30.200.20:FF:000327">
    <property type="entry name" value="Cysteine-rich receptor-like protein kinase 10"/>
    <property type="match status" value="1"/>
</dbReference>
<keyword evidence="5" id="KW-1133">Transmembrane helix</keyword>
<organism evidence="7 8">
    <name type="scientific">Panicum hallii var. hallii</name>
    <dbReference type="NCBI Taxonomy" id="1504633"/>
    <lineage>
        <taxon>Eukaryota</taxon>
        <taxon>Viridiplantae</taxon>
        <taxon>Streptophyta</taxon>
        <taxon>Embryophyta</taxon>
        <taxon>Tracheophyta</taxon>
        <taxon>Spermatophyta</taxon>
        <taxon>Magnoliopsida</taxon>
        <taxon>Liliopsida</taxon>
        <taxon>Poales</taxon>
        <taxon>Poaceae</taxon>
        <taxon>PACMAD clade</taxon>
        <taxon>Panicoideae</taxon>
        <taxon>Panicodae</taxon>
        <taxon>Paniceae</taxon>
        <taxon>Panicinae</taxon>
        <taxon>Panicum</taxon>
        <taxon>Panicum sect. Panicum</taxon>
    </lineage>
</organism>
<keyword evidence="1" id="KW-0808">Transferase</keyword>
<dbReference type="GO" id="GO:0004672">
    <property type="term" value="F:protein kinase activity"/>
    <property type="evidence" value="ECO:0007669"/>
    <property type="project" value="InterPro"/>
</dbReference>
<keyword evidence="2" id="KW-0547">Nucleotide-binding</keyword>
<dbReference type="FunFam" id="1.10.510.10:FF:000560">
    <property type="entry name" value="Putative LRR receptor-like serine/threonine-protein kinase isoform A"/>
    <property type="match status" value="1"/>
</dbReference>
<feature type="domain" description="Protein kinase" evidence="6">
    <location>
        <begin position="80"/>
        <end position="354"/>
    </location>
</feature>
<evidence type="ECO:0000256" key="3">
    <source>
        <dbReference type="ARBA" id="ARBA00022777"/>
    </source>
</evidence>
<dbReference type="PANTHER" id="PTHR47973">
    <property type="entry name" value="CYSTEINE-RICH RECEPTOR-LIKE PROTEIN KINASE 3"/>
    <property type="match status" value="1"/>
</dbReference>
<evidence type="ECO:0000313" key="8">
    <source>
        <dbReference type="Proteomes" id="UP000244336"/>
    </source>
</evidence>
<evidence type="ECO:0000259" key="6">
    <source>
        <dbReference type="PROSITE" id="PS50011"/>
    </source>
</evidence>
<dbReference type="SMART" id="SM00220">
    <property type="entry name" value="S_TKc"/>
    <property type="match status" value="1"/>
</dbReference>
<keyword evidence="4" id="KW-0067">ATP-binding</keyword>
<protein>
    <recommendedName>
        <fullName evidence="6">Protein kinase domain-containing protein</fullName>
    </recommendedName>
</protein>
<sequence length="410" mass="46286">MASTEPRTVFLAFIAILVVVIIILLGICWKVFKPNLMRKLMRPRSPASEVPEYFSGNMSGNLRTITYFDYATLKKATRDFNQKNQLGRGGFGPVYLGKLDDGRKVAVKQLTVGKSGQGESEFFVEVNMITSIQHKNLVRLVGCCSEGSQRLLVYEFMKNKSLDKILFGGDGAPFLNWKTRHQIIIGIARGLQYLHEESNLRIVHRDIKASNILLDDKFQPKISDFGLARFFPEDQTYLSTAFAGTLGYTAPEYAIRGELTVKADTYSFGVLVLEIISSRKNTVLSLPNEMQYLPEHAWRLHEQSKILELVDPKVQADGFDEKEVQQVCQIALLCVQPYPNLRPAMSEVVLMLTMKSDQSIPAPMKPAFLDRKSLKDKNGTSDTAMEMRSYWLNTPSPMVDDRPYDMSCGI</sequence>
<keyword evidence="8" id="KW-1185">Reference proteome</keyword>
<gene>
    <name evidence="7" type="ORF">GQ55_7G314700</name>
</gene>
<dbReference type="InterPro" id="IPR052059">
    <property type="entry name" value="CR_Ser/Thr_kinase"/>
</dbReference>
<evidence type="ECO:0000256" key="4">
    <source>
        <dbReference type="ARBA" id="ARBA00022840"/>
    </source>
</evidence>
<proteinExistence type="predicted"/>
<dbReference type="SUPFAM" id="SSF56112">
    <property type="entry name" value="Protein kinase-like (PK-like)"/>
    <property type="match status" value="1"/>
</dbReference>
<keyword evidence="3" id="KW-0418">Kinase</keyword>
<dbReference type="InterPro" id="IPR008271">
    <property type="entry name" value="Ser/Thr_kinase_AS"/>
</dbReference>